<sequence>MTAPRLPFFVYGTLLRGQRNHALLAGRVRSWTAAVLPGALLFDGPGYPFAVADPAGRGRVRGELVGIAEESYDLVLADLDRLETYVPGAPGNLYERVRRAVTGERGAQEAWVYLANEPLAAQLLAHGRRIDGGDWPASR</sequence>
<proteinExistence type="predicted"/>
<evidence type="ECO:0000313" key="2">
    <source>
        <dbReference type="EMBL" id="MEE4544412.1"/>
    </source>
</evidence>
<evidence type="ECO:0000259" key="1">
    <source>
        <dbReference type="Pfam" id="PF06094"/>
    </source>
</evidence>
<dbReference type="InterPro" id="IPR036568">
    <property type="entry name" value="GGCT-like_sf"/>
</dbReference>
<reference evidence="2 3" key="1">
    <citation type="submission" date="2023-12" db="EMBL/GenBank/DDBJ databases">
        <title>Streptomyces sp. V4-01.</title>
        <authorList>
            <person name="Somphong A."/>
            <person name="Phongsopitanun W."/>
        </authorList>
    </citation>
    <scope>NUCLEOTIDE SEQUENCE [LARGE SCALE GENOMIC DNA]</scope>
    <source>
        <strain evidence="2 3">V4-01</strain>
    </source>
</reference>
<keyword evidence="3" id="KW-1185">Reference proteome</keyword>
<dbReference type="RefSeq" id="WP_330797409.1">
    <property type="nucleotide sequence ID" value="NZ_JAZEWV010000017.1"/>
</dbReference>
<dbReference type="CDD" id="cd06661">
    <property type="entry name" value="GGCT_like"/>
    <property type="match status" value="1"/>
</dbReference>
<dbReference type="Pfam" id="PF06094">
    <property type="entry name" value="GGACT"/>
    <property type="match status" value="1"/>
</dbReference>
<feature type="domain" description="Gamma-glutamylcyclotransferase AIG2-like" evidence="1">
    <location>
        <begin position="8"/>
        <end position="136"/>
    </location>
</feature>
<gene>
    <name evidence="2" type="ORF">V2S66_20825</name>
</gene>
<dbReference type="Proteomes" id="UP001344658">
    <property type="component" value="Unassembled WGS sequence"/>
</dbReference>
<name>A0ABU7PF20_9ACTN</name>
<dbReference type="InterPro" id="IPR013024">
    <property type="entry name" value="GGCT-like"/>
</dbReference>
<dbReference type="EMBL" id="JAZEWV010000017">
    <property type="protein sequence ID" value="MEE4544412.1"/>
    <property type="molecule type" value="Genomic_DNA"/>
</dbReference>
<comment type="caution">
    <text evidence="2">The sequence shown here is derived from an EMBL/GenBank/DDBJ whole genome shotgun (WGS) entry which is preliminary data.</text>
</comment>
<dbReference type="Gene3D" id="3.10.490.10">
    <property type="entry name" value="Gamma-glutamyl cyclotransferase-like"/>
    <property type="match status" value="1"/>
</dbReference>
<dbReference type="SUPFAM" id="SSF110857">
    <property type="entry name" value="Gamma-glutamyl cyclotransferase-like"/>
    <property type="match status" value="1"/>
</dbReference>
<evidence type="ECO:0000313" key="3">
    <source>
        <dbReference type="Proteomes" id="UP001344658"/>
    </source>
</evidence>
<dbReference type="InterPro" id="IPR009288">
    <property type="entry name" value="AIG2-like_dom"/>
</dbReference>
<accession>A0ABU7PF20</accession>
<protein>
    <submittedName>
        <fullName evidence="2">Gamma-glutamylcyclotransferase family protein</fullName>
    </submittedName>
</protein>
<organism evidence="2 3">
    <name type="scientific">Actinacidiphila polyblastidii</name>
    <dbReference type="NCBI Taxonomy" id="3110430"/>
    <lineage>
        <taxon>Bacteria</taxon>
        <taxon>Bacillati</taxon>
        <taxon>Actinomycetota</taxon>
        <taxon>Actinomycetes</taxon>
        <taxon>Kitasatosporales</taxon>
        <taxon>Streptomycetaceae</taxon>
        <taxon>Actinacidiphila</taxon>
    </lineage>
</organism>